<dbReference type="SUPFAM" id="SSF55073">
    <property type="entry name" value="Nucleotide cyclase"/>
    <property type="match status" value="1"/>
</dbReference>
<dbReference type="InterPro" id="IPR001610">
    <property type="entry name" value="PAC"/>
</dbReference>
<dbReference type="Pfam" id="PF00990">
    <property type="entry name" value="GGDEF"/>
    <property type="match status" value="1"/>
</dbReference>
<evidence type="ECO:0000259" key="5">
    <source>
        <dbReference type="PROSITE" id="PS50885"/>
    </source>
</evidence>
<dbReference type="Pfam" id="PF13426">
    <property type="entry name" value="PAS_9"/>
    <property type="match status" value="1"/>
</dbReference>
<evidence type="ECO:0000313" key="7">
    <source>
        <dbReference type="EMBL" id="OIR17563.1"/>
    </source>
</evidence>
<dbReference type="InterPro" id="IPR043128">
    <property type="entry name" value="Rev_trsase/Diguanyl_cyclase"/>
</dbReference>
<dbReference type="InterPro" id="IPR035965">
    <property type="entry name" value="PAS-like_dom_sf"/>
</dbReference>
<dbReference type="InterPro" id="IPR000160">
    <property type="entry name" value="GGDEF_dom"/>
</dbReference>
<dbReference type="PANTHER" id="PTHR44757:SF2">
    <property type="entry name" value="BIOFILM ARCHITECTURE MAINTENANCE PROTEIN MBAA"/>
    <property type="match status" value="1"/>
</dbReference>
<dbReference type="NCBIfam" id="TIGR00254">
    <property type="entry name" value="GGDEF"/>
    <property type="match status" value="1"/>
</dbReference>
<dbReference type="PROSITE" id="PS50885">
    <property type="entry name" value="HAMP"/>
    <property type="match status" value="1"/>
</dbReference>
<reference evidence="7" key="1">
    <citation type="submission" date="2016-10" db="EMBL/GenBank/DDBJ databases">
        <title>Sequence of Gallionella enrichment culture.</title>
        <authorList>
            <person name="Poehlein A."/>
            <person name="Muehling M."/>
            <person name="Daniel R."/>
        </authorList>
    </citation>
    <scope>NUCLEOTIDE SEQUENCE</scope>
</reference>
<evidence type="ECO:0000256" key="1">
    <source>
        <dbReference type="SAM" id="Phobius"/>
    </source>
</evidence>
<proteinExistence type="predicted"/>
<dbReference type="SUPFAM" id="SSF158472">
    <property type="entry name" value="HAMP domain-like"/>
    <property type="match status" value="1"/>
</dbReference>
<dbReference type="FunFam" id="3.30.70.270:FF:000001">
    <property type="entry name" value="Diguanylate cyclase domain protein"/>
    <property type="match status" value="1"/>
</dbReference>
<dbReference type="SMART" id="SM00086">
    <property type="entry name" value="PAC"/>
    <property type="match status" value="2"/>
</dbReference>
<gene>
    <name evidence="7" type="primary">gmr_12</name>
    <name evidence="7" type="ORF">GALL_17810</name>
</gene>
<dbReference type="CDD" id="cd00130">
    <property type="entry name" value="PAS"/>
    <property type="match status" value="2"/>
</dbReference>
<dbReference type="PANTHER" id="PTHR44757">
    <property type="entry name" value="DIGUANYLATE CYCLASE DGCP"/>
    <property type="match status" value="1"/>
</dbReference>
<dbReference type="InterPro" id="IPR013655">
    <property type="entry name" value="PAS_fold_3"/>
</dbReference>
<sequence>MALIITTVLISAMLMVFVVNAWLTIHVHLKHAGENLEVLADATGHSLEGPLIFMDKKGAQESLHSLRANSSIYYAEVRNMKNQVLAQYSIKKADTNIRALTLMLPVKHNLVVNRVISFDKQPLGTLTVAFSLNSEWESMLFMLLQMAVAIVAALVIAIIMARRLSYKVTQPIQQIVAMARKITSGGDYTQRVDKTTDDEIGLLTDEFNNMLTEISHRDQALRESEAHLRLSQAGGGIGTWEADLITNQQKWSENCEALLGVSAPTSPTWEYFLSIVHPEDRQRLIDATKSHIKNGTPYDVEYRVISTDGSVHWIRSKGQADYNTDGVPTSMRGIVQDVSERKQAEADLRIAAIAFESQEGILITDAKGVVLKINGAFASISGYTADELVGRVPNMLSPGLHTANLFSAILNSINKSGSWEGEIKNRRKNGEPYPAHIIVTAVKDSNGIITNYVATMTDITLRKEAEEKIEQLAFYDSLTKLPNRRLLMDRLNKALATSARTLKHGALLFIDLDNFKTLNDTHGHDMGDLLLQQVANRLLGCVRDGDTVARLGGDEFVVMLENINENTKAALTETEIVGEKILTTLNQPYLLSGYKYISTPSIGVTLFNHHANSVDELIKRADIAMYESKMAGRNTIRFFDPDMQSIINARALMDDSMRKAIHDSQFILHYQPQVDNHGRLLGVEALVRWKHPENGLVPPTKFIHLAEENGLIVQLGYWVLETACKQLVAWNSKPETSQLTMSVNVSVRQIHQPDFVDQVLGILKSTGANPYRLKLELTESVLLNDIEATITKMNLLKSKGVSFALDDFGIGYSSLSYLKRLPLDELKIDKSFVDDVLLDTDDAAIARAIVVLAQNMNLKVIAEGVETDEQRNFLEKNGCQVYQGYLFGKPVSIDDLKLS</sequence>
<dbReference type="InterPro" id="IPR033417">
    <property type="entry name" value="CHASE8"/>
</dbReference>
<dbReference type="Gene3D" id="3.30.70.270">
    <property type="match status" value="1"/>
</dbReference>
<accession>A0A1J5TBR5</accession>
<organism evidence="7">
    <name type="scientific">mine drainage metagenome</name>
    <dbReference type="NCBI Taxonomy" id="410659"/>
    <lineage>
        <taxon>unclassified sequences</taxon>
        <taxon>metagenomes</taxon>
        <taxon>ecological metagenomes</taxon>
    </lineage>
</organism>
<dbReference type="FunFam" id="3.20.20.450:FF:000001">
    <property type="entry name" value="Cyclic di-GMP phosphodiesterase yahA"/>
    <property type="match status" value="1"/>
</dbReference>
<evidence type="ECO:0000259" key="4">
    <source>
        <dbReference type="PROSITE" id="PS50883"/>
    </source>
</evidence>
<feature type="domain" description="EAL" evidence="4">
    <location>
        <begin position="650"/>
        <end position="899"/>
    </location>
</feature>
<dbReference type="Gene3D" id="3.20.20.450">
    <property type="entry name" value="EAL domain"/>
    <property type="match status" value="1"/>
</dbReference>
<dbReference type="GO" id="GO:0007165">
    <property type="term" value="P:signal transduction"/>
    <property type="evidence" value="ECO:0007669"/>
    <property type="project" value="InterPro"/>
</dbReference>
<dbReference type="InterPro" id="IPR052155">
    <property type="entry name" value="Biofilm_reg_signaling"/>
</dbReference>
<dbReference type="PROSITE" id="PS50112">
    <property type="entry name" value="PAS"/>
    <property type="match status" value="1"/>
</dbReference>
<dbReference type="PROSITE" id="PS50883">
    <property type="entry name" value="EAL"/>
    <property type="match status" value="1"/>
</dbReference>
<dbReference type="PROSITE" id="PS50113">
    <property type="entry name" value="PAC"/>
    <property type="match status" value="2"/>
</dbReference>
<feature type="transmembrane region" description="Helical" evidence="1">
    <location>
        <begin position="139"/>
        <end position="161"/>
    </location>
</feature>
<evidence type="ECO:0000259" key="3">
    <source>
        <dbReference type="PROSITE" id="PS50113"/>
    </source>
</evidence>
<dbReference type="SMART" id="SM00052">
    <property type="entry name" value="EAL"/>
    <property type="match status" value="1"/>
</dbReference>
<dbReference type="EMBL" id="MLJW01000004">
    <property type="protein sequence ID" value="OIR17563.1"/>
    <property type="molecule type" value="Genomic_DNA"/>
</dbReference>
<dbReference type="InterPro" id="IPR035919">
    <property type="entry name" value="EAL_sf"/>
</dbReference>
<keyword evidence="7" id="KW-0378">Hydrolase</keyword>
<evidence type="ECO:0000259" key="6">
    <source>
        <dbReference type="PROSITE" id="PS50887"/>
    </source>
</evidence>
<dbReference type="InterPro" id="IPR029787">
    <property type="entry name" value="Nucleotide_cyclase"/>
</dbReference>
<dbReference type="InterPro" id="IPR003660">
    <property type="entry name" value="HAMP_dom"/>
</dbReference>
<dbReference type="Gene3D" id="3.30.450.20">
    <property type="entry name" value="PAS domain"/>
    <property type="match status" value="2"/>
</dbReference>
<feature type="domain" description="HAMP" evidence="5">
    <location>
        <begin position="166"/>
        <end position="219"/>
    </location>
</feature>
<dbReference type="CDD" id="cd06225">
    <property type="entry name" value="HAMP"/>
    <property type="match status" value="1"/>
</dbReference>
<dbReference type="SMART" id="SM00091">
    <property type="entry name" value="PAS"/>
    <property type="match status" value="2"/>
</dbReference>
<dbReference type="Pfam" id="PF17152">
    <property type="entry name" value="CHASE8"/>
    <property type="match status" value="1"/>
</dbReference>
<dbReference type="SMART" id="SM00267">
    <property type="entry name" value="GGDEF"/>
    <property type="match status" value="1"/>
</dbReference>
<dbReference type="SMART" id="SM00304">
    <property type="entry name" value="HAMP"/>
    <property type="match status" value="1"/>
</dbReference>
<feature type="domain" description="PAC" evidence="3">
    <location>
        <begin position="419"/>
        <end position="471"/>
    </location>
</feature>
<dbReference type="GO" id="GO:0071111">
    <property type="term" value="F:cyclic-guanylate-specific phosphodiesterase activity"/>
    <property type="evidence" value="ECO:0007669"/>
    <property type="project" value="UniProtKB-EC"/>
</dbReference>
<dbReference type="InterPro" id="IPR000014">
    <property type="entry name" value="PAS"/>
</dbReference>
<dbReference type="Pfam" id="PF00672">
    <property type="entry name" value="HAMP"/>
    <property type="match status" value="1"/>
</dbReference>
<feature type="domain" description="GGDEF" evidence="6">
    <location>
        <begin position="503"/>
        <end position="641"/>
    </location>
</feature>
<name>A0A1J5TBR5_9ZZZZ</name>
<dbReference type="CDD" id="cd01949">
    <property type="entry name" value="GGDEF"/>
    <property type="match status" value="1"/>
</dbReference>
<dbReference type="Pfam" id="PF08447">
    <property type="entry name" value="PAS_3"/>
    <property type="match status" value="1"/>
</dbReference>
<dbReference type="InterPro" id="IPR000700">
    <property type="entry name" value="PAS-assoc_C"/>
</dbReference>
<feature type="domain" description="PAC" evidence="3">
    <location>
        <begin position="298"/>
        <end position="350"/>
    </location>
</feature>
<dbReference type="InterPro" id="IPR001633">
    <property type="entry name" value="EAL_dom"/>
</dbReference>
<dbReference type="AlphaFoldDB" id="A0A1J5TBR5"/>
<keyword evidence="1" id="KW-0812">Transmembrane</keyword>
<feature type="domain" description="PAS" evidence="2">
    <location>
        <begin position="346"/>
        <end position="391"/>
    </location>
</feature>
<dbReference type="Gene3D" id="6.10.340.10">
    <property type="match status" value="1"/>
</dbReference>
<dbReference type="NCBIfam" id="TIGR00229">
    <property type="entry name" value="sensory_box"/>
    <property type="match status" value="2"/>
</dbReference>
<dbReference type="SUPFAM" id="SSF141868">
    <property type="entry name" value="EAL domain-like"/>
    <property type="match status" value="1"/>
</dbReference>
<keyword evidence="1" id="KW-1133">Transmembrane helix</keyword>
<dbReference type="SUPFAM" id="SSF55785">
    <property type="entry name" value="PYP-like sensor domain (PAS domain)"/>
    <property type="match status" value="2"/>
</dbReference>
<protein>
    <submittedName>
        <fullName evidence="7">Cyclic di-GMP phosphodiesterase Gmr</fullName>
        <ecNumber evidence="7">3.1.4.52</ecNumber>
    </submittedName>
</protein>
<dbReference type="CDD" id="cd01948">
    <property type="entry name" value="EAL"/>
    <property type="match status" value="1"/>
</dbReference>
<dbReference type="Gene3D" id="2.10.70.100">
    <property type="match status" value="1"/>
</dbReference>
<dbReference type="PROSITE" id="PS50887">
    <property type="entry name" value="GGDEF"/>
    <property type="match status" value="1"/>
</dbReference>
<dbReference type="GO" id="GO:0016020">
    <property type="term" value="C:membrane"/>
    <property type="evidence" value="ECO:0007669"/>
    <property type="project" value="InterPro"/>
</dbReference>
<evidence type="ECO:0000259" key="2">
    <source>
        <dbReference type="PROSITE" id="PS50112"/>
    </source>
</evidence>
<keyword evidence="1" id="KW-0472">Membrane</keyword>
<comment type="caution">
    <text evidence="7">The sequence shown here is derived from an EMBL/GenBank/DDBJ whole genome shotgun (WGS) entry which is preliminary data.</text>
</comment>
<dbReference type="EC" id="3.1.4.52" evidence="7"/>
<dbReference type="Pfam" id="PF00563">
    <property type="entry name" value="EAL"/>
    <property type="match status" value="1"/>
</dbReference>